<proteinExistence type="predicted"/>
<accession>A0A6M3IQZ5</accession>
<reference evidence="1" key="1">
    <citation type="submission" date="2020-03" db="EMBL/GenBank/DDBJ databases">
        <title>The deep terrestrial virosphere.</title>
        <authorList>
            <person name="Holmfeldt K."/>
            <person name="Nilsson E."/>
            <person name="Simone D."/>
            <person name="Lopez-Fernandez M."/>
            <person name="Wu X."/>
            <person name="de Brujin I."/>
            <person name="Lundin D."/>
            <person name="Andersson A."/>
            <person name="Bertilsson S."/>
            <person name="Dopson M."/>
        </authorList>
    </citation>
    <scope>NUCLEOTIDE SEQUENCE</scope>
    <source>
        <strain evidence="1">MM415B01249</strain>
    </source>
</reference>
<evidence type="ECO:0000313" key="1">
    <source>
        <dbReference type="EMBL" id="QJA59681.1"/>
    </source>
</evidence>
<dbReference type="EMBL" id="MT141380">
    <property type="protein sequence ID" value="QJA59681.1"/>
    <property type="molecule type" value="Genomic_DNA"/>
</dbReference>
<name>A0A6M3IQZ5_9ZZZZ</name>
<sequence length="52" mass="5690">MSDPYGRHTSRCECCDGTGIAENKDCLCCSGRGWTVEDLDECKCKGGENEKV</sequence>
<gene>
    <name evidence="1" type="ORF">MM415B01249_0018</name>
</gene>
<dbReference type="AlphaFoldDB" id="A0A6M3IQZ5"/>
<organism evidence="1">
    <name type="scientific">viral metagenome</name>
    <dbReference type="NCBI Taxonomy" id="1070528"/>
    <lineage>
        <taxon>unclassified sequences</taxon>
        <taxon>metagenomes</taxon>
        <taxon>organismal metagenomes</taxon>
    </lineage>
</organism>
<protein>
    <submittedName>
        <fullName evidence="1">Uncharacterized protein</fullName>
    </submittedName>
</protein>